<dbReference type="PANTHER" id="PTHR36310">
    <property type="entry name" value="CYCLIN-DEPENDENT PROTEIN KINASE INHIBITOR SMR11"/>
    <property type="match status" value="1"/>
</dbReference>
<keyword evidence="2" id="KW-1185">Reference proteome</keyword>
<accession>A0A9N7RFK4</accession>
<sequence length="188" mass="21115">MGSEYNKFEKNSISQVNNNNVIVVPCTPPPNYRPTCSIVPPTPEDTNEFSIHRSCSVTPTDALFDSFAPGPDKLMLAPQPSRKYRQESRTHVVRSLNFGPDALGHDSNTDEKSIECFLEEIVYNTVLDAIVSEEQTTKQVEVEVEVRTPESATRLVGIAETCPQAPFKYVHKKRSIVINKEICKKLDF</sequence>
<proteinExistence type="predicted"/>
<dbReference type="InterPro" id="IPR038971">
    <property type="entry name" value="SMR11/SMR16"/>
</dbReference>
<comment type="caution">
    <text evidence="1">The sequence shown here is derived from an EMBL/GenBank/DDBJ whole genome shotgun (WGS) entry which is preliminary data.</text>
</comment>
<dbReference type="OrthoDB" id="777328at2759"/>
<evidence type="ECO:0000313" key="1">
    <source>
        <dbReference type="EMBL" id="CAA0827467.1"/>
    </source>
</evidence>
<dbReference type="PANTHER" id="PTHR36310:SF1">
    <property type="entry name" value="CYCLIN-DEPENDENT PROTEIN KINASE INHIBITOR SMR11"/>
    <property type="match status" value="1"/>
</dbReference>
<reference evidence="1" key="1">
    <citation type="submission" date="2019-12" db="EMBL/GenBank/DDBJ databases">
        <authorList>
            <person name="Scholes J."/>
        </authorList>
    </citation>
    <scope>NUCLEOTIDE SEQUENCE</scope>
</reference>
<evidence type="ECO:0000313" key="2">
    <source>
        <dbReference type="Proteomes" id="UP001153555"/>
    </source>
</evidence>
<organism evidence="1 2">
    <name type="scientific">Striga hermonthica</name>
    <name type="common">Purple witchweed</name>
    <name type="synonym">Buchnera hermonthica</name>
    <dbReference type="NCBI Taxonomy" id="68872"/>
    <lineage>
        <taxon>Eukaryota</taxon>
        <taxon>Viridiplantae</taxon>
        <taxon>Streptophyta</taxon>
        <taxon>Embryophyta</taxon>
        <taxon>Tracheophyta</taxon>
        <taxon>Spermatophyta</taxon>
        <taxon>Magnoliopsida</taxon>
        <taxon>eudicotyledons</taxon>
        <taxon>Gunneridae</taxon>
        <taxon>Pentapetalae</taxon>
        <taxon>asterids</taxon>
        <taxon>lamiids</taxon>
        <taxon>Lamiales</taxon>
        <taxon>Orobanchaceae</taxon>
        <taxon>Buchnereae</taxon>
        <taxon>Striga</taxon>
    </lineage>
</organism>
<dbReference type="AlphaFoldDB" id="A0A9N7RFK4"/>
<dbReference type="EMBL" id="CACSLK010027752">
    <property type="protein sequence ID" value="CAA0827467.1"/>
    <property type="molecule type" value="Genomic_DNA"/>
</dbReference>
<gene>
    <name evidence="1" type="ORF">SHERM_23162</name>
</gene>
<dbReference type="Proteomes" id="UP001153555">
    <property type="component" value="Unassembled WGS sequence"/>
</dbReference>
<protein>
    <submittedName>
        <fullName evidence="1">Uncharacterized protein</fullName>
    </submittedName>
</protein>
<name>A0A9N7RFK4_STRHE</name>